<keyword evidence="1" id="KW-0472">Membrane</keyword>
<feature type="transmembrane region" description="Helical" evidence="1">
    <location>
        <begin position="41"/>
        <end position="61"/>
    </location>
</feature>
<dbReference type="InterPro" id="IPR046513">
    <property type="entry name" value="DUF6691"/>
</dbReference>
<dbReference type="RefSeq" id="WP_011750923.1">
    <property type="nucleotide sequence ID" value="NC_008688.1"/>
</dbReference>
<reference evidence="3" key="1">
    <citation type="submission" date="2006-12" db="EMBL/GenBank/DDBJ databases">
        <title>Complete sequence of plasmid 1 of Paracoccus denitrificans PD1222.</title>
        <authorList>
            <person name="Copeland A."/>
            <person name="Lucas S."/>
            <person name="Lapidus A."/>
            <person name="Barry K."/>
            <person name="Detter J.C."/>
            <person name="Glavina del Rio T."/>
            <person name="Hammon N."/>
            <person name="Israni S."/>
            <person name="Dalin E."/>
            <person name="Tice H."/>
            <person name="Pitluck S."/>
            <person name="Munk A.C."/>
            <person name="Brettin T."/>
            <person name="Bruce D."/>
            <person name="Han C."/>
            <person name="Tapia R."/>
            <person name="Gilna P."/>
            <person name="Schmutz J."/>
            <person name="Larimer F."/>
            <person name="Land M."/>
            <person name="Hauser L."/>
            <person name="Kyrpides N."/>
            <person name="Lykidis A."/>
            <person name="Spiro S."/>
            <person name="Richardson D.J."/>
            <person name="Moir J.W.B."/>
            <person name="Ferguson S.J."/>
            <person name="van Spanning R.J.M."/>
            <person name="Richardson P."/>
        </authorList>
    </citation>
    <scope>NUCLEOTIDE SEQUENCE [LARGE SCALE GENOMIC DNA]</scope>
    <source>
        <strain evidence="3">Pd 1222</strain>
        <plasmid evidence="3">pPD1222</plasmid>
    </source>
</reference>
<keyword evidence="1" id="KW-0812">Transmembrane</keyword>
<accession>A1BB70</accession>
<protein>
    <recommendedName>
        <fullName evidence="4">YeeE/YedE family protein</fullName>
    </recommendedName>
</protein>
<name>A1BB70_PARDP</name>
<dbReference type="Pfam" id="PF20398">
    <property type="entry name" value="DUF6691"/>
    <property type="match status" value="1"/>
</dbReference>
<geneLocation type="plasmid" evidence="3">
    <name>pPD1222</name>
</geneLocation>
<dbReference type="KEGG" id="pde:Pden_4703"/>
<keyword evidence="2" id="KW-0614">Plasmid</keyword>
<dbReference type="EMBL" id="CP000491">
    <property type="protein sequence ID" value="ABL72764.1"/>
    <property type="molecule type" value="Genomic_DNA"/>
</dbReference>
<dbReference type="OrthoDB" id="9790409at2"/>
<evidence type="ECO:0000313" key="2">
    <source>
        <dbReference type="EMBL" id="ABL72764.1"/>
    </source>
</evidence>
<gene>
    <name evidence="2" type="ordered locus">Pden_4703</name>
</gene>
<dbReference type="EnsemblBacteria" id="ABL72764">
    <property type="protein sequence ID" value="ABL72764"/>
    <property type="gene ID" value="Pden_4703"/>
</dbReference>
<keyword evidence="1" id="KW-1133">Transmembrane helix</keyword>
<evidence type="ECO:0000313" key="3">
    <source>
        <dbReference type="Proteomes" id="UP000000361"/>
    </source>
</evidence>
<dbReference type="GeneID" id="93454726"/>
<feature type="transmembrane region" description="Helical" evidence="1">
    <location>
        <begin position="82"/>
        <end position="105"/>
    </location>
</feature>
<proteinExistence type="predicted"/>
<feature type="transmembrane region" description="Helical" evidence="1">
    <location>
        <begin position="117"/>
        <end position="139"/>
    </location>
</feature>
<keyword evidence="3" id="KW-1185">Reference proteome</keyword>
<dbReference type="Proteomes" id="UP000000361">
    <property type="component" value="Chromosome 1"/>
</dbReference>
<dbReference type="eggNOG" id="COG2391">
    <property type="taxonomic scope" value="Bacteria"/>
</dbReference>
<dbReference type="AlphaFoldDB" id="A1BB70"/>
<evidence type="ECO:0000256" key="1">
    <source>
        <dbReference type="SAM" id="Phobius"/>
    </source>
</evidence>
<sequence>MALLMALPIGLVFGAGIAVSGMANPAKVLNFFDVAGDWDPSLALVMGGALAVTFLGYRLVLRRPAPVFDLRFHLPQGREIDAPLVGGSALFGIGWGLSGFCPGGAIPAIGLIRPEPLVFTATMIAGIGMAKAVQGWVAARSVLSAGDRQGA</sequence>
<dbReference type="HOGENOM" id="CLU_037802_2_1_5"/>
<organism evidence="2 3">
    <name type="scientific">Paracoccus denitrificans (strain Pd 1222)</name>
    <dbReference type="NCBI Taxonomy" id="318586"/>
    <lineage>
        <taxon>Bacteria</taxon>
        <taxon>Pseudomonadati</taxon>
        <taxon>Pseudomonadota</taxon>
        <taxon>Alphaproteobacteria</taxon>
        <taxon>Rhodobacterales</taxon>
        <taxon>Paracoccaceae</taxon>
        <taxon>Paracoccus</taxon>
    </lineage>
</organism>
<evidence type="ECO:0008006" key="4">
    <source>
        <dbReference type="Google" id="ProtNLM"/>
    </source>
</evidence>